<gene>
    <name evidence="1" type="ORF">NDU88_003986</name>
</gene>
<name>A0AAV7VHI9_PLEWA</name>
<comment type="caution">
    <text evidence="1">The sequence shown here is derived from an EMBL/GenBank/DDBJ whole genome shotgun (WGS) entry which is preliminary data.</text>
</comment>
<sequence length="101" mass="11217">MSLGRALTVPCFRRPLMVRRPLLAGGLFPGSVPPHCPSRGPGLRSSLVFPGCGVIWVWPPSWIYAAAERAGQDMANSPDFLHRSGSLWYLRILPVFRFLDL</sequence>
<dbReference type="AlphaFoldDB" id="A0AAV7VHI9"/>
<evidence type="ECO:0000313" key="1">
    <source>
        <dbReference type="EMBL" id="KAJ1200159.1"/>
    </source>
</evidence>
<accession>A0AAV7VHI9</accession>
<dbReference type="Proteomes" id="UP001066276">
    <property type="component" value="Chromosome 2_1"/>
</dbReference>
<organism evidence="1 2">
    <name type="scientific">Pleurodeles waltl</name>
    <name type="common">Iberian ribbed newt</name>
    <dbReference type="NCBI Taxonomy" id="8319"/>
    <lineage>
        <taxon>Eukaryota</taxon>
        <taxon>Metazoa</taxon>
        <taxon>Chordata</taxon>
        <taxon>Craniata</taxon>
        <taxon>Vertebrata</taxon>
        <taxon>Euteleostomi</taxon>
        <taxon>Amphibia</taxon>
        <taxon>Batrachia</taxon>
        <taxon>Caudata</taxon>
        <taxon>Salamandroidea</taxon>
        <taxon>Salamandridae</taxon>
        <taxon>Pleurodelinae</taxon>
        <taxon>Pleurodeles</taxon>
    </lineage>
</organism>
<protein>
    <submittedName>
        <fullName evidence="1">Uncharacterized protein</fullName>
    </submittedName>
</protein>
<keyword evidence="2" id="KW-1185">Reference proteome</keyword>
<evidence type="ECO:0000313" key="2">
    <source>
        <dbReference type="Proteomes" id="UP001066276"/>
    </source>
</evidence>
<dbReference type="EMBL" id="JANPWB010000003">
    <property type="protein sequence ID" value="KAJ1200159.1"/>
    <property type="molecule type" value="Genomic_DNA"/>
</dbReference>
<reference evidence="1" key="1">
    <citation type="journal article" date="2022" name="bioRxiv">
        <title>Sequencing and chromosome-scale assembly of the giantPleurodeles waltlgenome.</title>
        <authorList>
            <person name="Brown T."/>
            <person name="Elewa A."/>
            <person name="Iarovenko S."/>
            <person name="Subramanian E."/>
            <person name="Araus A.J."/>
            <person name="Petzold A."/>
            <person name="Susuki M."/>
            <person name="Suzuki K.-i.T."/>
            <person name="Hayashi T."/>
            <person name="Toyoda A."/>
            <person name="Oliveira C."/>
            <person name="Osipova E."/>
            <person name="Leigh N.D."/>
            <person name="Simon A."/>
            <person name="Yun M.H."/>
        </authorList>
    </citation>
    <scope>NUCLEOTIDE SEQUENCE</scope>
    <source>
        <strain evidence="1">20211129_DDA</strain>
        <tissue evidence="1">Liver</tissue>
    </source>
</reference>
<proteinExistence type="predicted"/>